<accession>A0ABQ4WSP0</accession>
<dbReference type="Proteomes" id="UP001151760">
    <property type="component" value="Unassembled WGS sequence"/>
</dbReference>
<feature type="region of interest" description="Disordered" evidence="1">
    <location>
        <begin position="1"/>
        <end position="25"/>
    </location>
</feature>
<organism evidence="2 3">
    <name type="scientific">Tanacetum coccineum</name>
    <dbReference type="NCBI Taxonomy" id="301880"/>
    <lineage>
        <taxon>Eukaryota</taxon>
        <taxon>Viridiplantae</taxon>
        <taxon>Streptophyta</taxon>
        <taxon>Embryophyta</taxon>
        <taxon>Tracheophyta</taxon>
        <taxon>Spermatophyta</taxon>
        <taxon>Magnoliopsida</taxon>
        <taxon>eudicotyledons</taxon>
        <taxon>Gunneridae</taxon>
        <taxon>Pentapetalae</taxon>
        <taxon>asterids</taxon>
        <taxon>campanulids</taxon>
        <taxon>Asterales</taxon>
        <taxon>Asteraceae</taxon>
        <taxon>Asteroideae</taxon>
        <taxon>Anthemideae</taxon>
        <taxon>Anthemidinae</taxon>
        <taxon>Tanacetum</taxon>
    </lineage>
</organism>
<evidence type="ECO:0000313" key="2">
    <source>
        <dbReference type="EMBL" id="GJS55914.1"/>
    </source>
</evidence>
<evidence type="ECO:0000256" key="1">
    <source>
        <dbReference type="SAM" id="MobiDB-lite"/>
    </source>
</evidence>
<proteinExistence type="predicted"/>
<dbReference type="EMBL" id="BQNB010008900">
    <property type="protein sequence ID" value="GJS55914.1"/>
    <property type="molecule type" value="Genomic_DNA"/>
</dbReference>
<protein>
    <submittedName>
        <fullName evidence="2">Uncharacterized protein</fullName>
    </submittedName>
</protein>
<name>A0ABQ4WSP0_9ASTR</name>
<evidence type="ECO:0000313" key="3">
    <source>
        <dbReference type="Proteomes" id="UP001151760"/>
    </source>
</evidence>
<comment type="caution">
    <text evidence="2">The sequence shown here is derived from an EMBL/GenBank/DDBJ whole genome shotgun (WGS) entry which is preliminary data.</text>
</comment>
<gene>
    <name evidence="2" type="ORF">Tco_0629276</name>
</gene>
<sequence length="140" mass="16224">MKHRTSSTSPPQPPTYSFDKPPQYSINHQEDLNQQRISDVHDGWDKLEESYNEIFNMPSDNFKFNCDDDDDDKEYSILLKDMPQISPSIALVPVSSIMEPEDSLIMGNEELNTIPEKESDEFIKSNVRNLYSIPREVVVR</sequence>
<reference evidence="2" key="1">
    <citation type="journal article" date="2022" name="Int. J. Mol. Sci.">
        <title>Draft Genome of Tanacetum Coccineum: Genomic Comparison of Closely Related Tanacetum-Family Plants.</title>
        <authorList>
            <person name="Yamashiro T."/>
            <person name="Shiraishi A."/>
            <person name="Nakayama K."/>
            <person name="Satake H."/>
        </authorList>
    </citation>
    <scope>NUCLEOTIDE SEQUENCE</scope>
</reference>
<keyword evidence="3" id="KW-1185">Reference proteome</keyword>
<reference evidence="2" key="2">
    <citation type="submission" date="2022-01" db="EMBL/GenBank/DDBJ databases">
        <authorList>
            <person name="Yamashiro T."/>
            <person name="Shiraishi A."/>
            <person name="Satake H."/>
            <person name="Nakayama K."/>
        </authorList>
    </citation>
    <scope>NUCLEOTIDE SEQUENCE</scope>
</reference>